<organism evidence="3 4">
    <name type="scientific">Coniosporium apollinis (strain CBS 100218)</name>
    <name type="common">Rock-inhabiting black yeast</name>
    <dbReference type="NCBI Taxonomy" id="1168221"/>
    <lineage>
        <taxon>Eukaryota</taxon>
        <taxon>Fungi</taxon>
        <taxon>Dikarya</taxon>
        <taxon>Ascomycota</taxon>
        <taxon>Pezizomycotina</taxon>
        <taxon>Dothideomycetes</taxon>
        <taxon>Dothideomycetes incertae sedis</taxon>
        <taxon>Coniosporium</taxon>
    </lineage>
</organism>
<dbReference type="HOGENOM" id="CLU_1786751_0_0_1"/>
<reference evidence="4" key="1">
    <citation type="submission" date="2012-06" db="EMBL/GenBank/DDBJ databases">
        <title>The genome sequence of Coniosporium apollinis CBS 100218.</title>
        <authorList>
            <consortium name="The Broad Institute Genome Sequencing Platform"/>
            <person name="Cuomo C."/>
            <person name="Gorbushina A."/>
            <person name="Noack S."/>
            <person name="Walker B."/>
            <person name="Young S.K."/>
            <person name="Zeng Q."/>
            <person name="Gargeya S."/>
            <person name="Fitzgerald M."/>
            <person name="Haas B."/>
            <person name="Abouelleil A."/>
            <person name="Alvarado L."/>
            <person name="Arachchi H.M."/>
            <person name="Berlin A.M."/>
            <person name="Chapman S.B."/>
            <person name="Goldberg J."/>
            <person name="Griggs A."/>
            <person name="Gujja S."/>
            <person name="Hansen M."/>
            <person name="Howarth C."/>
            <person name="Imamovic A."/>
            <person name="Larimer J."/>
            <person name="McCowan C."/>
            <person name="Montmayeur A."/>
            <person name="Murphy C."/>
            <person name="Neiman D."/>
            <person name="Pearson M."/>
            <person name="Priest M."/>
            <person name="Roberts A."/>
            <person name="Saif S."/>
            <person name="Shea T."/>
            <person name="Sisk P."/>
            <person name="Sykes S."/>
            <person name="Wortman J."/>
            <person name="Nusbaum C."/>
            <person name="Birren B."/>
        </authorList>
    </citation>
    <scope>NUCLEOTIDE SEQUENCE [LARGE SCALE GENOMIC DNA]</scope>
    <source>
        <strain evidence="4">CBS 100218</strain>
    </source>
</reference>
<evidence type="ECO:0000256" key="2">
    <source>
        <dbReference type="SAM" id="SignalP"/>
    </source>
</evidence>
<dbReference type="Proteomes" id="UP000016924">
    <property type="component" value="Unassembled WGS sequence"/>
</dbReference>
<feature type="signal peptide" evidence="2">
    <location>
        <begin position="1"/>
        <end position="18"/>
    </location>
</feature>
<evidence type="ECO:0000313" key="4">
    <source>
        <dbReference type="Proteomes" id="UP000016924"/>
    </source>
</evidence>
<keyword evidence="1" id="KW-0472">Membrane</keyword>
<keyword evidence="1" id="KW-1133">Transmembrane helix</keyword>
<dbReference type="RefSeq" id="XP_007784405.1">
    <property type="nucleotide sequence ID" value="XM_007786215.1"/>
</dbReference>
<sequence>MLASITQFALLLQDLAVAALDTIRDLLTATSSVAGNMWNTALNRAAVEFPTTAFIPGMFLGYADAIVAFTIKLELVLRLVLDEPTAKFAMFLIYTALMFNLYLLARGTYNIETTTLKTICTIIHGLFLAVCLVYTMIRRGLWLIF</sequence>
<evidence type="ECO:0000256" key="1">
    <source>
        <dbReference type="SAM" id="Phobius"/>
    </source>
</evidence>
<keyword evidence="4" id="KW-1185">Reference proteome</keyword>
<dbReference type="AlphaFoldDB" id="R7Z4T2"/>
<keyword evidence="2" id="KW-0732">Signal</keyword>
<evidence type="ECO:0000313" key="3">
    <source>
        <dbReference type="EMBL" id="EON69088.1"/>
    </source>
</evidence>
<name>R7Z4T2_CONA1</name>
<feature type="transmembrane region" description="Helical" evidence="1">
    <location>
        <begin position="116"/>
        <end position="137"/>
    </location>
</feature>
<gene>
    <name evidence="3" type="ORF">W97_08401</name>
</gene>
<keyword evidence="1" id="KW-0812">Transmembrane</keyword>
<feature type="transmembrane region" description="Helical" evidence="1">
    <location>
        <begin position="88"/>
        <end position="104"/>
    </location>
</feature>
<dbReference type="GeneID" id="19905712"/>
<dbReference type="EMBL" id="JH767606">
    <property type="protein sequence ID" value="EON69088.1"/>
    <property type="molecule type" value="Genomic_DNA"/>
</dbReference>
<feature type="chain" id="PRO_5004450475" evidence="2">
    <location>
        <begin position="19"/>
        <end position="145"/>
    </location>
</feature>
<proteinExistence type="predicted"/>
<protein>
    <submittedName>
        <fullName evidence="3">Uncharacterized protein</fullName>
    </submittedName>
</protein>
<accession>R7Z4T2</accession>